<accession>A0A4R5KLE0</accession>
<evidence type="ECO:0000313" key="1">
    <source>
        <dbReference type="EMBL" id="TDF95280.1"/>
    </source>
</evidence>
<reference evidence="1 2" key="1">
    <citation type="submission" date="2019-03" db="EMBL/GenBank/DDBJ databases">
        <title>Whole genome sequence of Arthrobacter sp JH1-1.</title>
        <authorList>
            <person name="Trinh H.N."/>
        </authorList>
    </citation>
    <scope>NUCLEOTIDE SEQUENCE [LARGE SCALE GENOMIC DNA]</scope>
    <source>
        <strain evidence="1 2">JH1-1</strain>
    </source>
</reference>
<dbReference type="Proteomes" id="UP000295511">
    <property type="component" value="Unassembled WGS sequence"/>
</dbReference>
<sequence>MERIREWIAQRGLPQISGKRSKPQDGAAKPSIALIHFADRFTATTGETIAFTAWMLNDSRETLTGVSLIERSFTNANLENLSYDTSPHPEELRRGNLGPGESVELHFSYLVREEDVIHRGEIVSALQVRAVSSAGVIWDECDATVQLYPKKLGNSRENGHITPLLDVI</sequence>
<dbReference type="RefSeq" id="WP_133204513.1">
    <property type="nucleotide sequence ID" value="NZ_SMRU01000013.1"/>
</dbReference>
<keyword evidence="2" id="KW-1185">Reference proteome</keyword>
<dbReference type="OrthoDB" id="4951076at2"/>
<protein>
    <submittedName>
        <fullName evidence="1">Uncharacterized protein</fullName>
    </submittedName>
</protein>
<gene>
    <name evidence="1" type="ORF">E1809_12240</name>
</gene>
<evidence type="ECO:0000313" key="2">
    <source>
        <dbReference type="Proteomes" id="UP000295511"/>
    </source>
</evidence>
<comment type="caution">
    <text evidence="1">The sequence shown here is derived from an EMBL/GenBank/DDBJ whole genome shotgun (WGS) entry which is preliminary data.</text>
</comment>
<organism evidence="1 2">
    <name type="scientific">Arthrobacter terricola</name>
    <dbReference type="NCBI Taxonomy" id="2547396"/>
    <lineage>
        <taxon>Bacteria</taxon>
        <taxon>Bacillati</taxon>
        <taxon>Actinomycetota</taxon>
        <taxon>Actinomycetes</taxon>
        <taxon>Micrococcales</taxon>
        <taxon>Micrococcaceae</taxon>
        <taxon>Arthrobacter</taxon>
    </lineage>
</organism>
<dbReference type="AlphaFoldDB" id="A0A4R5KLE0"/>
<proteinExistence type="predicted"/>
<name>A0A4R5KLE0_9MICC</name>
<dbReference type="EMBL" id="SMRU01000013">
    <property type="protein sequence ID" value="TDF95280.1"/>
    <property type="molecule type" value="Genomic_DNA"/>
</dbReference>